<keyword evidence="2" id="KW-0560">Oxidoreductase</keyword>
<dbReference type="EMBL" id="JAHWYN010000006">
    <property type="protein sequence ID" value="MBW4360634.1"/>
    <property type="molecule type" value="Genomic_DNA"/>
</dbReference>
<evidence type="ECO:0000256" key="2">
    <source>
        <dbReference type="ARBA" id="ARBA00023002"/>
    </source>
</evidence>
<dbReference type="InterPro" id="IPR013149">
    <property type="entry name" value="ADH-like_C"/>
</dbReference>
<dbReference type="Pfam" id="PF08240">
    <property type="entry name" value="ADH_N"/>
    <property type="match status" value="1"/>
</dbReference>
<comment type="caution">
    <text evidence="4">The sequence shown here is derived from an EMBL/GenBank/DDBJ whole genome shotgun (WGS) entry which is preliminary data.</text>
</comment>
<sequence>MGFEVSGIVVELGKNVKHLSIGNEVTGFSVSGGFAEYSTAKAATLIPIPNSLNFGQATTIPIQGMTAYTILKYLVAPSAPESILIQAAAGGVGLYLVQLAKHFGVKKVIALASSNEKLEIVKSLGADVVINYESTNWIEKVKEATEGKGVDVVLQMLLGTIGEESFKLIAPNGKIILFGSKNYNDTITTEQVRQLIWQNQTLVGFAYPALPIEKIVESLPEFLELIHQDNLKIIANRAFKLSEAKEAFNALASRNTIGKVFFSME</sequence>
<organism evidence="4 5">
    <name type="scientific">Flavobacterium taihuense</name>
    <dbReference type="NCBI Taxonomy" id="2857508"/>
    <lineage>
        <taxon>Bacteria</taxon>
        <taxon>Pseudomonadati</taxon>
        <taxon>Bacteroidota</taxon>
        <taxon>Flavobacteriia</taxon>
        <taxon>Flavobacteriales</taxon>
        <taxon>Flavobacteriaceae</taxon>
        <taxon>Flavobacterium</taxon>
    </lineage>
</organism>
<dbReference type="InterPro" id="IPR020843">
    <property type="entry name" value="ER"/>
</dbReference>
<dbReference type="Pfam" id="PF00107">
    <property type="entry name" value="ADH_zinc_N"/>
    <property type="match status" value="1"/>
</dbReference>
<name>A0ABS6XXL8_9FLAO</name>
<dbReference type="InterPro" id="IPR013154">
    <property type="entry name" value="ADH-like_N"/>
</dbReference>
<accession>A0ABS6XXL8</accession>
<evidence type="ECO:0000313" key="5">
    <source>
        <dbReference type="Proteomes" id="UP000812031"/>
    </source>
</evidence>
<dbReference type="Proteomes" id="UP000812031">
    <property type="component" value="Unassembled WGS sequence"/>
</dbReference>
<feature type="domain" description="Enoyl reductase (ER)" evidence="3">
    <location>
        <begin position="1"/>
        <end position="262"/>
    </location>
</feature>
<evidence type="ECO:0000259" key="3">
    <source>
        <dbReference type="SMART" id="SM00829"/>
    </source>
</evidence>
<protein>
    <submittedName>
        <fullName evidence="4">Zinc-binding dehydrogenase</fullName>
    </submittedName>
</protein>
<dbReference type="PANTHER" id="PTHR48106">
    <property type="entry name" value="QUINONE OXIDOREDUCTASE PIG3-RELATED"/>
    <property type="match status" value="1"/>
</dbReference>
<keyword evidence="5" id="KW-1185">Reference proteome</keyword>
<gene>
    <name evidence="4" type="ORF">KZH69_09085</name>
</gene>
<reference evidence="4 5" key="1">
    <citation type="submission" date="2021-07" db="EMBL/GenBank/DDBJ databases">
        <title>Flavobacterium sp. nov. isolated from sediment on the Taihu Lake.</title>
        <authorList>
            <person name="Qu J.-H."/>
        </authorList>
    </citation>
    <scope>NUCLEOTIDE SEQUENCE [LARGE SCALE GENOMIC DNA]</scope>
    <source>
        <strain evidence="4 5">NAS39</strain>
    </source>
</reference>
<dbReference type="SMART" id="SM00829">
    <property type="entry name" value="PKS_ER"/>
    <property type="match status" value="1"/>
</dbReference>
<keyword evidence="1" id="KW-0521">NADP</keyword>
<evidence type="ECO:0000256" key="1">
    <source>
        <dbReference type="ARBA" id="ARBA00022857"/>
    </source>
</evidence>
<proteinExistence type="predicted"/>
<evidence type="ECO:0000313" key="4">
    <source>
        <dbReference type="EMBL" id="MBW4360634.1"/>
    </source>
</evidence>